<keyword evidence="7" id="KW-0256">Endoplasmic reticulum</keyword>
<comment type="caution">
    <text evidence="16">The sequence shown here is derived from an EMBL/GenBank/DDBJ whole genome shotgun (WGS) entry which is preliminary data.</text>
</comment>
<dbReference type="InterPro" id="IPR009448">
    <property type="entry name" value="UDP-g_GGtrans"/>
</dbReference>
<evidence type="ECO:0000256" key="5">
    <source>
        <dbReference type="ARBA" id="ARBA00022679"/>
    </source>
</evidence>
<keyword evidence="17" id="KW-1185">Reference proteome</keyword>
<feature type="chain" id="PRO_5042040781" evidence="10">
    <location>
        <begin position="26"/>
        <end position="1613"/>
    </location>
</feature>
<dbReference type="PANTHER" id="PTHR11226:SF0">
    <property type="entry name" value="UDP-GLUCOSE:GLYCOPROTEIN GLUCOSYLTRANSFERASE"/>
    <property type="match status" value="1"/>
</dbReference>
<keyword evidence="8" id="KW-0325">Glycoprotein</keyword>
<dbReference type="Pfam" id="PF18404">
    <property type="entry name" value="Glyco_transf_24"/>
    <property type="match status" value="1"/>
</dbReference>
<dbReference type="Pfam" id="PF06427">
    <property type="entry name" value="UDP-g_GGTase"/>
    <property type="match status" value="1"/>
</dbReference>
<dbReference type="GO" id="GO:0036503">
    <property type="term" value="P:ERAD pathway"/>
    <property type="evidence" value="ECO:0007669"/>
    <property type="project" value="TreeGrafter"/>
</dbReference>
<dbReference type="PANTHER" id="PTHR11226">
    <property type="entry name" value="UDP-GLUCOSE GLYCOPROTEIN:GLUCOSYLTRANSFERASE"/>
    <property type="match status" value="1"/>
</dbReference>
<evidence type="ECO:0000256" key="6">
    <source>
        <dbReference type="ARBA" id="ARBA00022729"/>
    </source>
</evidence>
<dbReference type="Pfam" id="PF18403">
    <property type="entry name" value="Thioredoxin_15"/>
    <property type="match status" value="1"/>
</dbReference>
<feature type="region of interest" description="Disordered" evidence="9">
    <location>
        <begin position="1588"/>
        <end position="1613"/>
    </location>
</feature>
<dbReference type="CDD" id="cd06432">
    <property type="entry name" value="GT8_HUGT1_C_like"/>
    <property type="match status" value="1"/>
</dbReference>
<feature type="domain" description="UGGT thioredoxin-like" evidence="11">
    <location>
        <begin position="40"/>
        <end position="246"/>
    </location>
</feature>
<dbReference type="Pfam" id="PF18400">
    <property type="entry name" value="Thioredoxin_12"/>
    <property type="match status" value="1"/>
</dbReference>
<comment type="cofactor">
    <cofactor evidence="1">
        <name>Ca(2+)</name>
        <dbReference type="ChEBI" id="CHEBI:29108"/>
    </cofactor>
</comment>
<organism evidence="16 17">
    <name type="scientific">Lactarius akahatsu</name>
    <dbReference type="NCBI Taxonomy" id="416441"/>
    <lineage>
        <taxon>Eukaryota</taxon>
        <taxon>Fungi</taxon>
        <taxon>Dikarya</taxon>
        <taxon>Basidiomycota</taxon>
        <taxon>Agaricomycotina</taxon>
        <taxon>Agaricomycetes</taxon>
        <taxon>Russulales</taxon>
        <taxon>Russulaceae</taxon>
        <taxon>Lactarius</taxon>
    </lineage>
</organism>
<dbReference type="EMBL" id="JAKELL010000235">
    <property type="protein sequence ID" value="KAH8978341.1"/>
    <property type="molecule type" value="Genomic_DNA"/>
</dbReference>
<evidence type="ECO:0000259" key="15">
    <source>
        <dbReference type="Pfam" id="PF18404"/>
    </source>
</evidence>
<evidence type="ECO:0000256" key="1">
    <source>
        <dbReference type="ARBA" id="ARBA00001913"/>
    </source>
</evidence>
<comment type="similarity">
    <text evidence="4">Belongs to the glycosyltransferase 8 family.</text>
</comment>
<evidence type="ECO:0000256" key="4">
    <source>
        <dbReference type="ARBA" id="ARBA00006351"/>
    </source>
</evidence>
<comment type="subcellular location">
    <subcellularLocation>
        <location evidence="2">Endoplasmic reticulum lumen</location>
    </subcellularLocation>
</comment>
<dbReference type="GO" id="GO:0051082">
    <property type="term" value="F:unfolded protein binding"/>
    <property type="evidence" value="ECO:0007669"/>
    <property type="project" value="TreeGrafter"/>
</dbReference>
<evidence type="ECO:0000313" key="16">
    <source>
        <dbReference type="EMBL" id="KAH8978341.1"/>
    </source>
</evidence>
<dbReference type="Gene3D" id="3.90.550.10">
    <property type="entry name" value="Spore Coat Polysaccharide Biosynthesis Protein SpsA, Chain A"/>
    <property type="match status" value="1"/>
</dbReference>
<dbReference type="Pfam" id="PF18402">
    <property type="entry name" value="Thioredoxin_14"/>
    <property type="match status" value="1"/>
</dbReference>
<dbReference type="GO" id="GO:0018279">
    <property type="term" value="P:protein N-linked glycosylation via asparagine"/>
    <property type="evidence" value="ECO:0007669"/>
    <property type="project" value="TreeGrafter"/>
</dbReference>
<evidence type="ECO:0000256" key="9">
    <source>
        <dbReference type="SAM" id="MobiDB-lite"/>
    </source>
</evidence>
<protein>
    <submittedName>
        <fullName evidence="16">UDP-glucose:glycoprotein glucosyltransferase-domain-containing protein</fullName>
    </submittedName>
</protein>
<dbReference type="FunFam" id="3.90.550.10:FF:000065">
    <property type="entry name" value="UDP-glucose:glycoprotein glucosyltransferase, putative"/>
    <property type="match status" value="1"/>
</dbReference>
<feature type="domain" description="UGGT thioredoxin-like" evidence="13">
    <location>
        <begin position="452"/>
        <end position="711"/>
    </location>
</feature>
<dbReference type="InterPro" id="IPR040693">
    <property type="entry name" value="UGGT_TRXL_1"/>
</dbReference>
<dbReference type="InterPro" id="IPR040497">
    <property type="entry name" value="Glyco_transf_24"/>
</dbReference>
<evidence type="ECO:0000313" key="17">
    <source>
        <dbReference type="Proteomes" id="UP001201163"/>
    </source>
</evidence>
<dbReference type="Proteomes" id="UP001201163">
    <property type="component" value="Unassembled WGS sequence"/>
</dbReference>
<evidence type="ECO:0000256" key="7">
    <source>
        <dbReference type="ARBA" id="ARBA00022824"/>
    </source>
</evidence>
<dbReference type="GO" id="GO:0005788">
    <property type="term" value="C:endoplasmic reticulum lumen"/>
    <property type="evidence" value="ECO:0007669"/>
    <property type="project" value="UniProtKB-SubCell"/>
</dbReference>
<keyword evidence="6 10" id="KW-0732">Signal</keyword>
<dbReference type="InterPro" id="IPR029044">
    <property type="entry name" value="Nucleotide-diphossugar_trans"/>
</dbReference>
<evidence type="ECO:0000259" key="14">
    <source>
        <dbReference type="Pfam" id="PF18403"/>
    </source>
</evidence>
<name>A0AAD4L361_9AGAM</name>
<dbReference type="Pfam" id="PF18401">
    <property type="entry name" value="Thioredoxin_13"/>
    <property type="match status" value="1"/>
</dbReference>
<feature type="domain" description="Glucosyltransferase 24 catalytic" evidence="15">
    <location>
        <begin position="1284"/>
        <end position="1549"/>
    </location>
</feature>
<dbReference type="InterPro" id="IPR040525">
    <property type="entry name" value="UGGT_TRXL_4"/>
</dbReference>
<feature type="signal peptide" evidence="10">
    <location>
        <begin position="1"/>
        <end position="25"/>
    </location>
</feature>
<gene>
    <name evidence="16" type="ORF">EDB92DRAFT_1910519</name>
</gene>
<evidence type="ECO:0000259" key="11">
    <source>
        <dbReference type="Pfam" id="PF18400"/>
    </source>
</evidence>
<evidence type="ECO:0000259" key="13">
    <source>
        <dbReference type="Pfam" id="PF18402"/>
    </source>
</evidence>
<evidence type="ECO:0000259" key="12">
    <source>
        <dbReference type="Pfam" id="PF18401"/>
    </source>
</evidence>
<sequence length="1613" mass="179697">MRTSSVSVRASLVLSLLSSAILCSGSSPPVKVSLRTSWPSPPFLLELIETISLEEPNAFFPLLDALTSPDAFPAKDKLSPEAQQQLALETALSAGYLSKPGAVEVVQAQLALHAANPKIVAFYEHYSDNAKKTQNDAVADAESCGSWVDWYGEVVCDVERLVHLTGPETLDPAGTSSLFFEPFPKPHTLAFDHIYPTPLSSPQRTAILYASFQSTNFRQLHSHLLRLSSAPTPRVQYILRPIPPDGVVRERGYLSGYGVTLDLKKMDYLALDDRGSHSRNLASEDAQTVHADDAEADLDSVILLLEQHPLNTTLDVGEPLTKDEIAQIGILATQLVSESPTPLQTLKHLVHDFPKYATSLARRIVPQSGLLEEISSNSYKIRPGVSAVWLNGAPVSPDEMNPYSLLRLVRKERDLMFSLTSLGLLPGEAFELVVHPSFGTSSPRGDATDGVFDSSDRAEDGDLIFWWNDIEKDSRYARWQPSIYALLHPTYPGQAPTVRRNMFNVVFVFDLSRSASLHFITNTISMLIDRSYPIRLGIVPVVETEEGARMARVFYYLTENYGRGATMRFFSAVLDLQDKGEPELDWSHVKAQFEALTGSEEIHGGGEVLSFDVLAGSTSEVFEARIDKARAYAQRLGTDAASSPNGHTFINGKYYALDDNFLNPLQSSVGQALQYFQEKVYAGAITDDQADDIENHFYDLPTTMKRRNRHIVPLSNGGGMRVIGLPDLHKQTGLRVSPAAFIYPASEQVPLSIYVVADLDTEDGLSSLRDALTFADTGSARSRFTFLHNPASPNSDPGRHTHVSSLFSHLVYKDLLSKATASQLLQALGPRGDSGSRQNGQTVLSVASPLDEIAGGVALADIDQDDYQRYVHTGKLVAKMAGLAPGASGLFINGRIVGPIAPGEFTAEDYRILEDYEMAKRVQPVLSALGDIVPTFAGYDRATAADVVSMVSSVMSTLQVEDPNRSGVFNKSPVSRNQNYKLMDSQYTAFTIGDNTTALHRFVVILDPLSEQAQKYTSLFEWLSNIPTVTVEFHLQPPEYSELPLKRFYRYNLVPSLTFDDHGHEVPAHVFFRDLPIEPIYTLGLDEPSSWVVRPREALYDLDNVQLGVMSGDERQRGVEAVFELDYIIVGGHAREMGTNSPPRGVQLQLAGHHGRPIDDTLIVENLGYLQFKATPGVYHLEIREGRGREVFWLESAGNEGWLSPPVEEAGNEVTVTSFEGLTLYPRLARLPGQEFVDVLEDPEEEEPRPTGIVDNIVSRVSSIFRSSGSKAETGVLTQRHAEINIFTVASGLLYERFASIMVLSVLRNTKHTVKFWFIENFLSPSFLEFIPQFAEEYGFQYELVTYKWPTWLRQQREKQRIIWAYKILFLDVLFPMDLDKVIFVDADQIVRTDLKELIDLDLHGAPYGYTPMGDDNKEMEGFRFWKTGYWEQFLRGRPYHISALYVVDLVRFRQMAAGDILRSHYQQLSADPNSLANLDQDLPNNLQGHVPIFSLHEDWLWCETWCSKDRLDRAKTIDLCQNPLTKEPKLARARQIPEWEQYDAEIARFTRRLADEGRIHASAAAADVNELAKAGAIPVPVPVEETMQSRVAGEEESEGKGEVPTGPIRDEL</sequence>
<dbReference type="InterPro" id="IPR040694">
    <property type="entry name" value="UGGT_TRXL_2"/>
</dbReference>
<evidence type="ECO:0000256" key="10">
    <source>
        <dbReference type="SAM" id="SignalP"/>
    </source>
</evidence>
<reference evidence="16" key="1">
    <citation type="submission" date="2022-01" db="EMBL/GenBank/DDBJ databases">
        <title>Comparative genomics reveals a dynamic genome evolution in the ectomycorrhizal milk-cap (Lactarius) mushrooms.</title>
        <authorList>
            <consortium name="DOE Joint Genome Institute"/>
            <person name="Lebreton A."/>
            <person name="Tang N."/>
            <person name="Kuo A."/>
            <person name="LaButti K."/>
            <person name="Drula E."/>
            <person name="Barry K."/>
            <person name="Clum A."/>
            <person name="Lipzen A."/>
            <person name="Mousain D."/>
            <person name="Ng V."/>
            <person name="Wang R."/>
            <person name="Wang X."/>
            <person name="Dai Y."/>
            <person name="Henrissat B."/>
            <person name="Grigoriev I.V."/>
            <person name="Guerin-Laguette A."/>
            <person name="Yu F."/>
            <person name="Martin F.M."/>
        </authorList>
    </citation>
    <scope>NUCLEOTIDE SEQUENCE</scope>
    <source>
        <strain evidence="16">QP</strain>
    </source>
</reference>
<dbReference type="InterPro" id="IPR040692">
    <property type="entry name" value="UGGT_TRXL_3"/>
</dbReference>
<accession>A0AAD4L361</accession>
<comment type="pathway">
    <text evidence="3">Protein modification; protein glycosylation.</text>
</comment>
<evidence type="ECO:0000256" key="2">
    <source>
        <dbReference type="ARBA" id="ARBA00004319"/>
    </source>
</evidence>
<dbReference type="GO" id="GO:0003980">
    <property type="term" value="F:UDP-glucose:glycoprotein glucosyltransferase activity"/>
    <property type="evidence" value="ECO:0007669"/>
    <property type="project" value="InterPro"/>
</dbReference>
<keyword evidence="5" id="KW-0808">Transferase</keyword>
<proteinExistence type="inferred from homology"/>
<evidence type="ECO:0000256" key="8">
    <source>
        <dbReference type="ARBA" id="ARBA00023180"/>
    </source>
</evidence>
<feature type="domain" description="UDP-glucose:glycoprotein glucosyltransferase thioredoxin-like" evidence="14">
    <location>
        <begin position="745"/>
        <end position="956"/>
    </location>
</feature>
<evidence type="ECO:0000256" key="3">
    <source>
        <dbReference type="ARBA" id="ARBA00004922"/>
    </source>
</evidence>
<dbReference type="SUPFAM" id="SSF53448">
    <property type="entry name" value="Nucleotide-diphospho-sugar transferases"/>
    <property type="match status" value="1"/>
</dbReference>
<feature type="domain" description="UGGT thioredoxin-like" evidence="12">
    <location>
        <begin position="318"/>
        <end position="441"/>
    </location>
</feature>